<evidence type="ECO:0000313" key="5">
    <source>
        <dbReference type="EMBL" id="MEK0081875.1"/>
    </source>
</evidence>
<dbReference type="Proteomes" id="UP001375743">
    <property type="component" value="Unassembled WGS sequence"/>
</dbReference>
<comment type="similarity">
    <text evidence="3">Belongs to the Nudix hydrolase family. RppH subfamily.</text>
</comment>
<dbReference type="InterPro" id="IPR022927">
    <property type="entry name" value="RppH"/>
</dbReference>
<dbReference type="EMBL" id="JBBLZC010000001">
    <property type="protein sequence ID" value="MEK0081875.1"/>
    <property type="molecule type" value="Genomic_DNA"/>
</dbReference>
<dbReference type="PROSITE" id="PS00893">
    <property type="entry name" value="NUDIX_BOX"/>
    <property type="match status" value="1"/>
</dbReference>
<accession>A0ABU8XKZ2</accession>
<protein>
    <recommendedName>
        <fullName evidence="3">RNA pyrophosphohydrolase</fullName>
        <ecNumber evidence="3">3.6.1.-</ecNumber>
    </recommendedName>
    <alternativeName>
        <fullName evidence="3">(Di)nucleoside polyphosphate hydrolase</fullName>
    </alternativeName>
</protein>
<keyword evidence="6" id="KW-1185">Reference proteome</keyword>
<keyword evidence="2 3" id="KW-0378">Hydrolase</keyword>
<gene>
    <name evidence="3" type="primary">rppH</name>
    <name evidence="3" type="synonym">nudH</name>
    <name evidence="5" type="ORF">U1T56_01825</name>
</gene>
<comment type="cofactor">
    <cofactor evidence="1">
        <name>Mg(2+)</name>
        <dbReference type="ChEBI" id="CHEBI:18420"/>
    </cofactor>
</comment>
<proteinExistence type="inferred from homology"/>
<dbReference type="GO" id="GO:0016787">
    <property type="term" value="F:hydrolase activity"/>
    <property type="evidence" value="ECO:0007669"/>
    <property type="project" value="UniProtKB-KW"/>
</dbReference>
<dbReference type="Gene3D" id="3.90.79.10">
    <property type="entry name" value="Nucleoside Triphosphate Pyrophosphohydrolase"/>
    <property type="match status" value="1"/>
</dbReference>
<dbReference type="EC" id="3.6.1.-" evidence="3"/>
<reference evidence="5 6" key="1">
    <citation type="submission" date="2024-01" db="EMBL/GenBank/DDBJ databases">
        <title>Multi-omics insights into the function and evolution of sodium benzoate biodegradation pathways in Benzoatithermus flavus gen. nov., sp. nov. from hot spring.</title>
        <authorList>
            <person name="Hu C.-J."/>
            <person name="Li W.-J."/>
        </authorList>
    </citation>
    <scope>NUCLEOTIDE SEQUENCE [LARGE SCALE GENOMIC DNA]</scope>
    <source>
        <strain evidence="5 6">SYSU G07066</strain>
    </source>
</reference>
<name>A0ABU8XKZ2_9PROT</name>
<dbReference type="NCBIfam" id="NF001938">
    <property type="entry name" value="PRK00714.1-5"/>
    <property type="match status" value="1"/>
</dbReference>
<dbReference type="InterPro" id="IPR000086">
    <property type="entry name" value="NUDIX_hydrolase_dom"/>
</dbReference>
<dbReference type="RefSeq" id="WP_418157716.1">
    <property type="nucleotide sequence ID" value="NZ_JBBLZC010000001.1"/>
</dbReference>
<comment type="caution">
    <text evidence="5">The sequence shown here is derived from an EMBL/GenBank/DDBJ whole genome shotgun (WGS) entry which is preliminary data.</text>
</comment>
<feature type="short sequence motif" description="Nudix box" evidence="3">
    <location>
        <begin position="45"/>
        <end position="66"/>
    </location>
</feature>
<comment type="function">
    <text evidence="3">Accelerates the degradation of transcripts by removing pyrophosphate from the 5'-end of triphosphorylated RNA, leading to a more labile monophosphorylated state that can stimulate subsequent ribonuclease cleavage.</text>
</comment>
<dbReference type="PANTHER" id="PTHR11839:SF22">
    <property type="entry name" value="NUDIX HYDROLASE 26, CHLOROPLASTIC"/>
    <property type="match status" value="1"/>
</dbReference>
<evidence type="ECO:0000256" key="1">
    <source>
        <dbReference type="ARBA" id="ARBA00001946"/>
    </source>
</evidence>
<evidence type="ECO:0000256" key="2">
    <source>
        <dbReference type="ARBA" id="ARBA00022801"/>
    </source>
</evidence>
<dbReference type="PANTHER" id="PTHR11839">
    <property type="entry name" value="UDP/ADP-SUGAR PYROPHOSPHATASE"/>
    <property type="match status" value="1"/>
</dbReference>
<evidence type="ECO:0000256" key="3">
    <source>
        <dbReference type="HAMAP-Rule" id="MF_00298"/>
    </source>
</evidence>
<comment type="cofactor">
    <cofactor evidence="3">
        <name>a divalent metal cation</name>
        <dbReference type="ChEBI" id="CHEBI:60240"/>
    </cofactor>
</comment>
<dbReference type="InterPro" id="IPR015797">
    <property type="entry name" value="NUDIX_hydrolase-like_dom_sf"/>
</dbReference>
<evidence type="ECO:0000259" key="4">
    <source>
        <dbReference type="PROSITE" id="PS51462"/>
    </source>
</evidence>
<sequence length="160" mass="18600">MTCIETPEPLPGYRRCVGIFLLNADGRVFVGERLDAPGAWQMPQGGIDGDEAPVLAARREMREEIGTDRAELLQESRIWRAYDLPPELARRMWGGRYRGQTQRWLAFRFQGEDRDIRLDGTHPEFGAWRWVAPEQLPMLIVPFKRDVYLSVVDEFRPLWA</sequence>
<dbReference type="HAMAP" id="MF_00298">
    <property type="entry name" value="Nudix_RppH"/>
    <property type="match status" value="1"/>
</dbReference>
<dbReference type="CDD" id="cd03671">
    <property type="entry name" value="NUDIX_Ap4A_hydrolase_plant_like"/>
    <property type="match status" value="1"/>
</dbReference>
<dbReference type="Pfam" id="PF00293">
    <property type="entry name" value="NUDIX"/>
    <property type="match status" value="1"/>
</dbReference>
<evidence type="ECO:0000313" key="6">
    <source>
        <dbReference type="Proteomes" id="UP001375743"/>
    </source>
</evidence>
<dbReference type="InterPro" id="IPR020084">
    <property type="entry name" value="NUDIX_hydrolase_CS"/>
</dbReference>
<dbReference type="SUPFAM" id="SSF55811">
    <property type="entry name" value="Nudix"/>
    <property type="match status" value="1"/>
</dbReference>
<feature type="domain" description="Nudix hydrolase" evidence="4">
    <location>
        <begin position="12"/>
        <end position="153"/>
    </location>
</feature>
<dbReference type="PROSITE" id="PS51462">
    <property type="entry name" value="NUDIX"/>
    <property type="match status" value="1"/>
</dbReference>
<organism evidence="5 6">
    <name type="scientific">Benzoatithermus flavus</name>
    <dbReference type="NCBI Taxonomy" id="3108223"/>
    <lineage>
        <taxon>Bacteria</taxon>
        <taxon>Pseudomonadati</taxon>
        <taxon>Pseudomonadota</taxon>
        <taxon>Alphaproteobacteria</taxon>
        <taxon>Geminicoccales</taxon>
        <taxon>Geminicoccaceae</taxon>
        <taxon>Benzoatithermus</taxon>
    </lineage>
</organism>